<dbReference type="PANTHER" id="PTHR10578">
    <property type="entry name" value="S -2-HYDROXY-ACID OXIDASE-RELATED"/>
    <property type="match status" value="1"/>
</dbReference>
<comment type="similarity">
    <text evidence="5">Belongs to the FMN-dependent alpha-hydroxy acid dehydrogenase family.</text>
</comment>
<evidence type="ECO:0000256" key="5">
    <source>
        <dbReference type="ARBA" id="ARBA00024042"/>
    </source>
</evidence>
<gene>
    <name evidence="7" type="ORF">K1F36_16725</name>
</gene>
<protein>
    <submittedName>
        <fullName evidence="7">Alpha-hydroxy-acid oxidizing protein</fullName>
    </submittedName>
</protein>
<reference evidence="7 8" key="1">
    <citation type="submission" date="2021-08" db="EMBL/GenBank/DDBJ databases">
        <title>Muricauda profundi sp. nov., a marine bacterium isolated from deep seawater of the Mariana Trench.</title>
        <authorList>
            <person name="Wei Y."/>
        </authorList>
    </citation>
    <scope>NUCLEOTIDE SEQUENCE [LARGE SCALE GENOMIC DNA]</scope>
    <source>
        <strain evidence="7 8">W52</strain>
    </source>
</reference>
<dbReference type="PANTHER" id="PTHR10578:SF107">
    <property type="entry name" value="2-HYDROXYACID OXIDASE 1"/>
    <property type="match status" value="1"/>
</dbReference>
<evidence type="ECO:0000256" key="2">
    <source>
        <dbReference type="ARBA" id="ARBA00022630"/>
    </source>
</evidence>
<organism evidence="7 8">
    <name type="scientific">Flagellimonas abyssi</name>
    <dbReference type="NCBI Taxonomy" id="2864871"/>
    <lineage>
        <taxon>Bacteria</taxon>
        <taxon>Pseudomonadati</taxon>
        <taxon>Bacteroidota</taxon>
        <taxon>Flavobacteriia</taxon>
        <taxon>Flavobacteriales</taxon>
        <taxon>Flavobacteriaceae</taxon>
        <taxon>Flagellimonas</taxon>
    </lineage>
</organism>
<name>A0ABS7EV40_9FLAO</name>
<dbReference type="PROSITE" id="PS51349">
    <property type="entry name" value="FMN_HYDROXY_ACID_DH_2"/>
    <property type="match status" value="1"/>
</dbReference>
<evidence type="ECO:0000313" key="7">
    <source>
        <dbReference type="EMBL" id="MBW8201471.1"/>
    </source>
</evidence>
<dbReference type="InterPro" id="IPR012133">
    <property type="entry name" value="Alpha-hydoxy_acid_DH_FMN"/>
</dbReference>
<comment type="cofactor">
    <cofactor evidence="1">
        <name>FMN</name>
        <dbReference type="ChEBI" id="CHEBI:58210"/>
    </cofactor>
</comment>
<accession>A0ABS7EV40</accession>
<dbReference type="EMBL" id="JAHZSV010000032">
    <property type="protein sequence ID" value="MBW8201471.1"/>
    <property type="molecule type" value="Genomic_DNA"/>
</dbReference>
<dbReference type="Gene3D" id="3.20.20.70">
    <property type="entry name" value="Aldolase class I"/>
    <property type="match status" value="1"/>
</dbReference>
<keyword evidence="3" id="KW-0288">FMN</keyword>
<dbReference type="InterPro" id="IPR037396">
    <property type="entry name" value="FMN_HAD"/>
</dbReference>
<evidence type="ECO:0000256" key="4">
    <source>
        <dbReference type="ARBA" id="ARBA00023002"/>
    </source>
</evidence>
<dbReference type="PIRSF" id="PIRSF000138">
    <property type="entry name" value="Al-hdrx_acd_dh"/>
    <property type="match status" value="1"/>
</dbReference>
<evidence type="ECO:0000313" key="8">
    <source>
        <dbReference type="Proteomes" id="UP001196136"/>
    </source>
</evidence>
<evidence type="ECO:0000256" key="3">
    <source>
        <dbReference type="ARBA" id="ARBA00022643"/>
    </source>
</evidence>
<dbReference type="SUPFAM" id="SSF51395">
    <property type="entry name" value="FMN-linked oxidoreductases"/>
    <property type="match status" value="1"/>
</dbReference>
<dbReference type="CDD" id="cd02809">
    <property type="entry name" value="alpha_hydroxyacid_oxid_FMN"/>
    <property type="match status" value="1"/>
</dbReference>
<evidence type="ECO:0000259" key="6">
    <source>
        <dbReference type="PROSITE" id="PS51349"/>
    </source>
</evidence>
<dbReference type="InterPro" id="IPR008259">
    <property type="entry name" value="FMN_hydac_DH_AS"/>
</dbReference>
<dbReference type="InterPro" id="IPR013785">
    <property type="entry name" value="Aldolase_TIM"/>
</dbReference>
<keyword evidence="2" id="KW-0285">Flavoprotein</keyword>
<dbReference type="Proteomes" id="UP001196136">
    <property type="component" value="Unassembled WGS sequence"/>
</dbReference>
<dbReference type="RefSeq" id="WP_220114860.1">
    <property type="nucleotide sequence ID" value="NZ_JAHZSV010000032.1"/>
</dbReference>
<sequence>MAQSFDTRYPSVDDLREKAKKRIPRFAFEYLDGGCNEDVNIKRNTSEIRDVTLKPTYIKDFRGASIKTKLFGHEYDAPFGVAPVGLQGLMWPNSPEILAKAAHKHNVPFILSTVTTMDIERASELTEGKAWFQLYNPAENAVRFDIIDRAAASGCPVLVLLCDVPTFGYRPRDFKNGLALPPKMTMANILQVLGKPSWAMQTLKYGIPTFETLKPYTPEGLNLKQLGKFMDKTFSGRLNEERIKPIRDRWKGKLVLKGVASEEDTEQAIGLGFDGIIVSNHGGRQLDAGESTIAPLTRIAEKYKDQITVMMDSGMRSGPDIARSLARGAEFTFMGRSFMYGAAAMGNKGGDHTMTILKVQLQQIMDQLCCENIQDLHRHLI</sequence>
<keyword evidence="4" id="KW-0560">Oxidoreductase</keyword>
<proteinExistence type="inferred from homology"/>
<dbReference type="PROSITE" id="PS00557">
    <property type="entry name" value="FMN_HYDROXY_ACID_DH_1"/>
    <property type="match status" value="1"/>
</dbReference>
<keyword evidence="8" id="KW-1185">Reference proteome</keyword>
<feature type="domain" description="FMN hydroxy acid dehydrogenase" evidence="6">
    <location>
        <begin position="4"/>
        <end position="381"/>
    </location>
</feature>
<evidence type="ECO:0000256" key="1">
    <source>
        <dbReference type="ARBA" id="ARBA00001917"/>
    </source>
</evidence>
<dbReference type="Pfam" id="PF01070">
    <property type="entry name" value="FMN_dh"/>
    <property type="match status" value="1"/>
</dbReference>
<comment type="caution">
    <text evidence="7">The sequence shown here is derived from an EMBL/GenBank/DDBJ whole genome shotgun (WGS) entry which is preliminary data.</text>
</comment>
<dbReference type="InterPro" id="IPR000262">
    <property type="entry name" value="FMN-dep_DH"/>
</dbReference>